<dbReference type="SUPFAM" id="SSF51445">
    <property type="entry name" value="(Trans)glycosidases"/>
    <property type="match status" value="1"/>
</dbReference>
<sequence length="371" mass="42635">MTLPRPFALLLCTLPLLAGETPRPTFSWDRVPVYQMFGSNTRLLTDEEVEHISDTTDFLCIEKQHGARLLRGSDRGAAHEFARFKRNNPDATCLFYFNSAFAYPFASGSRSLRKGNVPPHLERFLIRDPKTGELADRGNVLYFDVLNPGLRKWWSSEVGRYIRETGADGLFVDQMHGFSHLRPREKRPDVRTAQAEMMRMAKEAIGPDKILLLNNGAHIPELFAIGDAFMFEHYSTDLLTKEAILRDWNLMRRIADAGKSSVWRIGVEVGHKEDGKKLTDSEYQQLARQRLPYYLAAFLAGACEYSYFQYGWGWGLETGPLMDYPEMKKPLGKPLGERRRPDPHSWVFLREFEHASVRVDLEKKEGSVTWK</sequence>
<organism evidence="2 3">
    <name type="scientific">Haloferula helveola</name>
    <dbReference type="NCBI Taxonomy" id="490095"/>
    <lineage>
        <taxon>Bacteria</taxon>
        <taxon>Pseudomonadati</taxon>
        <taxon>Verrucomicrobiota</taxon>
        <taxon>Verrucomicrobiia</taxon>
        <taxon>Verrucomicrobiales</taxon>
        <taxon>Verrucomicrobiaceae</taxon>
        <taxon>Haloferula</taxon>
    </lineage>
</organism>
<evidence type="ECO:0000313" key="2">
    <source>
        <dbReference type="EMBL" id="BCX49619.1"/>
    </source>
</evidence>
<keyword evidence="3" id="KW-1185">Reference proteome</keyword>
<dbReference type="EMBL" id="AP024702">
    <property type="protein sequence ID" value="BCX49619.1"/>
    <property type="molecule type" value="Genomic_DNA"/>
</dbReference>
<dbReference type="Proteomes" id="UP001374893">
    <property type="component" value="Chromosome"/>
</dbReference>
<dbReference type="RefSeq" id="WP_338686299.1">
    <property type="nucleotide sequence ID" value="NZ_AP024702.1"/>
</dbReference>
<keyword evidence="1" id="KW-0732">Signal</keyword>
<accession>A0ABM7RD55</accession>
<dbReference type="Pfam" id="PF14885">
    <property type="entry name" value="GHL15"/>
    <property type="match status" value="1"/>
</dbReference>
<dbReference type="Gene3D" id="3.20.20.70">
    <property type="entry name" value="Aldolase class I"/>
    <property type="match status" value="1"/>
</dbReference>
<reference evidence="2 3" key="1">
    <citation type="submission" date="2021-06" db="EMBL/GenBank/DDBJ databases">
        <title>Complete genome of Haloferula helveola possessing various polysaccharide degrading enzymes.</title>
        <authorList>
            <person name="Takami H."/>
            <person name="Huang C."/>
            <person name="Hamasaki K."/>
        </authorList>
    </citation>
    <scope>NUCLEOTIDE SEQUENCE [LARGE SCALE GENOMIC DNA]</scope>
    <source>
        <strain evidence="2 3">CN-1</strain>
    </source>
</reference>
<dbReference type="InterPro" id="IPR017853">
    <property type="entry name" value="GH"/>
</dbReference>
<evidence type="ECO:0000256" key="1">
    <source>
        <dbReference type="SAM" id="SignalP"/>
    </source>
</evidence>
<protein>
    <recommendedName>
        <fullName evidence="4">Glycoside-hydrolase family GH114 TIM-barrel domain-containing protein</fullName>
    </recommendedName>
</protein>
<gene>
    <name evidence="2" type="ORF">HAHE_35270</name>
</gene>
<proteinExistence type="predicted"/>
<evidence type="ECO:0008006" key="4">
    <source>
        <dbReference type="Google" id="ProtNLM"/>
    </source>
</evidence>
<dbReference type="InterPro" id="IPR013785">
    <property type="entry name" value="Aldolase_TIM"/>
</dbReference>
<dbReference type="InterPro" id="IPR029455">
    <property type="entry name" value="GHL15"/>
</dbReference>
<name>A0ABM7RD55_9BACT</name>
<feature type="signal peptide" evidence="1">
    <location>
        <begin position="1"/>
        <end position="18"/>
    </location>
</feature>
<feature type="chain" id="PRO_5046176146" description="Glycoside-hydrolase family GH114 TIM-barrel domain-containing protein" evidence="1">
    <location>
        <begin position="19"/>
        <end position="371"/>
    </location>
</feature>
<evidence type="ECO:0000313" key="3">
    <source>
        <dbReference type="Proteomes" id="UP001374893"/>
    </source>
</evidence>